<dbReference type="PANTHER" id="PTHR22726">
    <property type="entry name" value="METALLOENDOPEPTIDASE OMA1"/>
    <property type="match status" value="1"/>
</dbReference>
<keyword evidence="3 6" id="KW-0378">Hydrolase</keyword>
<dbReference type="GO" id="GO:0016020">
    <property type="term" value="C:membrane"/>
    <property type="evidence" value="ECO:0007669"/>
    <property type="project" value="TreeGrafter"/>
</dbReference>
<keyword evidence="10" id="KW-1185">Reference proteome</keyword>
<organism evidence="9 10">
    <name type="scientific">Hyella patelloides LEGE 07179</name>
    <dbReference type="NCBI Taxonomy" id="945734"/>
    <lineage>
        <taxon>Bacteria</taxon>
        <taxon>Bacillati</taxon>
        <taxon>Cyanobacteriota</taxon>
        <taxon>Cyanophyceae</taxon>
        <taxon>Pleurocapsales</taxon>
        <taxon>Hyellaceae</taxon>
        <taxon>Hyella</taxon>
    </lineage>
</organism>
<dbReference type="GO" id="GO:0046872">
    <property type="term" value="F:metal ion binding"/>
    <property type="evidence" value="ECO:0007669"/>
    <property type="project" value="UniProtKB-KW"/>
</dbReference>
<dbReference type="InterPro" id="IPR001915">
    <property type="entry name" value="Peptidase_M48"/>
</dbReference>
<evidence type="ECO:0000256" key="7">
    <source>
        <dbReference type="SAM" id="Phobius"/>
    </source>
</evidence>
<dbReference type="AlphaFoldDB" id="A0A563VRR8"/>
<feature type="transmembrane region" description="Helical" evidence="7">
    <location>
        <begin position="26"/>
        <end position="49"/>
    </location>
</feature>
<keyword evidence="7" id="KW-0472">Membrane</keyword>
<dbReference type="Gene3D" id="3.30.2010.10">
    <property type="entry name" value="Metalloproteases ('zincins'), catalytic domain"/>
    <property type="match status" value="1"/>
</dbReference>
<keyword evidence="7" id="KW-1133">Transmembrane helix</keyword>
<protein>
    <submittedName>
        <fullName evidence="9">Peptidase family M48</fullName>
    </submittedName>
</protein>
<dbReference type="PANTHER" id="PTHR22726:SF1">
    <property type="entry name" value="METALLOENDOPEPTIDASE OMA1, MITOCHONDRIAL"/>
    <property type="match status" value="1"/>
</dbReference>
<evidence type="ECO:0000313" key="10">
    <source>
        <dbReference type="Proteomes" id="UP000320055"/>
    </source>
</evidence>
<evidence type="ECO:0000256" key="6">
    <source>
        <dbReference type="RuleBase" id="RU003983"/>
    </source>
</evidence>
<dbReference type="GO" id="GO:0051603">
    <property type="term" value="P:proteolysis involved in protein catabolic process"/>
    <property type="evidence" value="ECO:0007669"/>
    <property type="project" value="TreeGrafter"/>
</dbReference>
<feature type="domain" description="Peptidase M48" evidence="8">
    <location>
        <begin position="102"/>
        <end position="252"/>
    </location>
</feature>
<dbReference type="CDD" id="cd07332">
    <property type="entry name" value="M48C_Oma1_like"/>
    <property type="match status" value="1"/>
</dbReference>
<keyword evidence="7" id="KW-0812">Transmembrane</keyword>
<evidence type="ECO:0000256" key="2">
    <source>
        <dbReference type="ARBA" id="ARBA00022723"/>
    </source>
</evidence>
<accession>A0A563VRR8</accession>
<dbReference type="InterPro" id="IPR051156">
    <property type="entry name" value="Mito/Outer_Membr_Metalloprot"/>
</dbReference>
<comment type="similarity">
    <text evidence="6">Belongs to the peptidase M48 family.</text>
</comment>
<keyword evidence="2" id="KW-0479">Metal-binding</keyword>
<name>A0A563VRR8_9CYAN</name>
<comment type="cofactor">
    <cofactor evidence="6">
        <name>Zn(2+)</name>
        <dbReference type="ChEBI" id="CHEBI:29105"/>
    </cofactor>
    <text evidence="6">Binds 1 zinc ion per subunit.</text>
</comment>
<evidence type="ECO:0000313" key="9">
    <source>
        <dbReference type="EMBL" id="VEP14072.1"/>
    </source>
</evidence>
<evidence type="ECO:0000259" key="8">
    <source>
        <dbReference type="Pfam" id="PF01435"/>
    </source>
</evidence>
<dbReference type="OrthoDB" id="9810445at2"/>
<sequence length="274" mass="30180">MVYKPKEIPEDVNVTPIHPLVNFANLLGTVVVFSAMVYLGLGVVATQLVTRISPEMEMKIGKQLLSSVKTTSTESQSEKLQYLENLLTSLQAPDFNTAIPLTIHIQKSEIANAAIIPGGHILVTTALLEEAESENELAFVLAHELGHHVARDPLKGFGRSLVFLTVASALGMGTGNADIVTLTGSLTNLHYSRQQESAADVYALEAIVRLYGHGDSSLDFFERIKTKDKRSKLSSYFSTHPLTQERVIYLRQVATEKGWQMRGEVTDLPDRVFD</sequence>
<evidence type="ECO:0000256" key="4">
    <source>
        <dbReference type="ARBA" id="ARBA00022833"/>
    </source>
</evidence>
<dbReference type="RefSeq" id="WP_144872342.1">
    <property type="nucleotide sequence ID" value="NZ_LR213981.1"/>
</dbReference>
<evidence type="ECO:0000256" key="1">
    <source>
        <dbReference type="ARBA" id="ARBA00022670"/>
    </source>
</evidence>
<dbReference type="GO" id="GO:0004222">
    <property type="term" value="F:metalloendopeptidase activity"/>
    <property type="evidence" value="ECO:0007669"/>
    <property type="project" value="InterPro"/>
</dbReference>
<dbReference type="Proteomes" id="UP000320055">
    <property type="component" value="Unassembled WGS sequence"/>
</dbReference>
<gene>
    <name evidence="9" type="ORF">H1P_2370011</name>
</gene>
<keyword evidence="4 6" id="KW-0862">Zinc</keyword>
<dbReference type="Pfam" id="PF01435">
    <property type="entry name" value="Peptidase_M48"/>
    <property type="match status" value="1"/>
</dbReference>
<keyword evidence="1 6" id="KW-0645">Protease</keyword>
<reference evidence="9 10" key="1">
    <citation type="submission" date="2019-01" db="EMBL/GenBank/DDBJ databases">
        <authorList>
            <person name="Brito A."/>
        </authorList>
    </citation>
    <scope>NUCLEOTIDE SEQUENCE [LARGE SCALE GENOMIC DNA]</scope>
    <source>
        <strain evidence="9">1</strain>
    </source>
</reference>
<keyword evidence="5 6" id="KW-0482">Metalloprotease</keyword>
<proteinExistence type="inferred from homology"/>
<evidence type="ECO:0000256" key="3">
    <source>
        <dbReference type="ARBA" id="ARBA00022801"/>
    </source>
</evidence>
<dbReference type="EMBL" id="CAACVJ010000154">
    <property type="protein sequence ID" value="VEP14072.1"/>
    <property type="molecule type" value="Genomic_DNA"/>
</dbReference>
<evidence type="ECO:0000256" key="5">
    <source>
        <dbReference type="ARBA" id="ARBA00023049"/>
    </source>
</evidence>